<reference evidence="3" key="1">
    <citation type="submission" date="2016-06" db="EMBL/GenBank/DDBJ databases">
        <authorList>
            <person name="Varghese N."/>
            <person name="Submissions Spin"/>
        </authorList>
    </citation>
    <scope>NUCLEOTIDE SEQUENCE [LARGE SCALE GENOMIC DNA]</scope>
    <source>
        <strain evidence="3">DSM 43909</strain>
    </source>
</reference>
<keyword evidence="1" id="KW-1133">Transmembrane helix</keyword>
<protein>
    <submittedName>
        <fullName evidence="2">Pentapeptide repeat-containing protein</fullName>
    </submittedName>
</protein>
<evidence type="ECO:0000256" key="1">
    <source>
        <dbReference type="SAM" id="Phobius"/>
    </source>
</evidence>
<dbReference type="EMBL" id="LT607411">
    <property type="protein sequence ID" value="SCF29418.1"/>
    <property type="molecule type" value="Genomic_DNA"/>
</dbReference>
<dbReference type="InterPro" id="IPR051082">
    <property type="entry name" value="Pentapeptide-BTB/POZ_domain"/>
</dbReference>
<evidence type="ECO:0000313" key="3">
    <source>
        <dbReference type="Proteomes" id="UP000198242"/>
    </source>
</evidence>
<dbReference type="Proteomes" id="UP000198242">
    <property type="component" value="Chromosome I"/>
</dbReference>
<name>A0A1C4Z934_MICVI</name>
<dbReference type="SUPFAM" id="SSF141571">
    <property type="entry name" value="Pentapeptide repeat-like"/>
    <property type="match status" value="1"/>
</dbReference>
<dbReference type="InterPro" id="IPR001646">
    <property type="entry name" value="5peptide_repeat"/>
</dbReference>
<proteinExistence type="predicted"/>
<gene>
    <name evidence="2" type="ORF">GA0074695_5252</name>
</gene>
<keyword evidence="1" id="KW-0812">Transmembrane</keyword>
<sequence>MKHDPWQRVLAIGSLVSVLFVGIGLYITNEANREQQRLTEQGQITERFTTAVEQLGQPGPEKVDVRLGAIYALERIMRDSAVDHPAVVQVLAAFVRVHAPAPNLSPTPSQLAKPPTPPPPPVDIQAALTVLGRREANRDRIGIGDDIDLSHTSLRGVDLHGASLRGVDLSGADLSGADLSGADLSAAGLSGANLIGSDLGGTNLNTAFLLNADLRYADLASAELWGAELSGAKLADADLRNADVGEANGVTTESVRFACIGIGTTLPPGVVSPPDQESKAHCRPQEWKLLPPRFSERKAAADNVRWGLDDAPLRWWRDASGL</sequence>
<dbReference type="Gene3D" id="2.160.20.80">
    <property type="entry name" value="E3 ubiquitin-protein ligase SopA"/>
    <property type="match status" value="1"/>
</dbReference>
<organism evidence="2 3">
    <name type="scientific">Micromonospora viridifaciens</name>
    <dbReference type="NCBI Taxonomy" id="1881"/>
    <lineage>
        <taxon>Bacteria</taxon>
        <taxon>Bacillati</taxon>
        <taxon>Actinomycetota</taxon>
        <taxon>Actinomycetes</taxon>
        <taxon>Micromonosporales</taxon>
        <taxon>Micromonosporaceae</taxon>
        <taxon>Micromonospora</taxon>
    </lineage>
</organism>
<dbReference type="AlphaFoldDB" id="A0A1C4Z934"/>
<accession>A0A1C4Z934</accession>
<keyword evidence="3" id="KW-1185">Reference proteome</keyword>
<feature type="transmembrane region" description="Helical" evidence="1">
    <location>
        <begin position="6"/>
        <end position="27"/>
    </location>
</feature>
<evidence type="ECO:0000313" key="2">
    <source>
        <dbReference type="EMBL" id="SCF29418.1"/>
    </source>
</evidence>
<dbReference type="PANTHER" id="PTHR14136">
    <property type="entry name" value="BTB_POZ DOMAIN-CONTAINING PROTEIN KCTD9"/>
    <property type="match status" value="1"/>
</dbReference>
<keyword evidence="1" id="KW-0472">Membrane</keyword>
<dbReference type="PANTHER" id="PTHR14136:SF17">
    <property type="entry name" value="BTB_POZ DOMAIN-CONTAINING PROTEIN KCTD9"/>
    <property type="match status" value="1"/>
</dbReference>
<dbReference type="Pfam" id="PF00805">
    <property type="entry name" value="Pentapeptide"/>
    <property type="match status" value="2"/>
</dbReference>